<protein>
    <submittedName>
        <fullName evidence="1">Uncharacterized protein</fullName>
    </submittedName>
</protein>
<proteinExistence type="predicted"/>
<reference evidence="1" key="1">
    <citation type="submission" date="2020-11" db="EMBL/GenBank/DDBJ databases">
        <authorList>
            <consortium name="DOE Joint Genome Institute"/>
            <person name="Ahrendt S."/>
            <person name="Riley R."/>
            <person name="Andreopoulos W."/>
            <person name="Labutti K."/>
            <person name="Pangilinan J."/>
            <person name="Ruiz-Duenas F.J."/>
            <person name="Barrasa J.M."/>
            <person name="Sanchez-Garcia M."/>
            <person name="Camarero S."/>
            <person name="Miyauchi S."/>
            <person name="Serrano A."/>
            <person name="Linde D."/>
            <person name="Babiker R."/>
            <person name="Drula E."/>
            <person name="Ayuso-Fernandez I."/>
            <person name="Pacheco R."/>
            <person name="Padilla G."/>
            <person name="Ferreira P."/>
            <person name="Barriuso J."/>
            <person name="Kellner H."/>
            <person name="Castanera R."/>
            <person name="Alfaro M."/>
            <person name="Ramirez L."/>
            <person name="Pisabarro A.G."/>
            <person name="Kuo A."/>
            <person name="Tritt A."/>
            <person name="Lipzen A."/>
            <person name="He G."/>
            <person name="Yan M."/>
            <person name="Ng V."/>
            <person name="Cullen D."/>
            <person name="Martin F."/>
            <person name="Rosso M.-N."/>
            <person name="Henrissat B."/>
            <person name="Hibbett D."/>
            <person name="Martinez A.T."/>
            <person name="Grigoriev I.V."/>
        </authorList>
    </citation>
    <scope>NUCLEOTIDE SEQUENCE</scope>
    <source>
        <strain evidence="1">CBS 247.69</strain>
    </source>
</reference>
<evidence type="ECO:0000313" key="1">
    <source>
        <dbReference type="EMBL" id="KAF9464912.1"/>
    </source>
</evidence>
<sequence>MMKDLGSKCRAILGASLYMLECPPATLLSSPFDQRHHLRYNSYALSCTVRHLPSPFHVMTAGCHVQIYCLLVLFHDMG</sequence>
<organism evidence="1 2">
    <name type="scientific">Collybia nuda</name>
    <dbReference type="NCBI Taxonomy" id="64659"/>
    <lineage>
        <taxon>Eukaryota</taxon>
        <taxon>Fungi</taxon>
        <taxon>Dikarya</taxon>
        <taxon>Basidiomycota</taxon>
        <taxon>Agaricomycotina</taxon>
        <taxon>Agaricomycetes</taxon>
        <taxon>Agaricomycetidae</taxon>
        <taxon>Agaricales</taxon>
        <taxon>Tricholomatineae</taxon>
        <taxon>Clitocybaceae</taxon>
        <taxon>Collybia</taxon>
    </lineage>
</organism>
<accession>A0A9P5Y7C2</accession>
<keyword evidence="2" id="KW-1185">Reference proteome</keyword>
<evidence type="ECO:0000313" key="2">
    <source>
        <dbReference type="Proteomes" id="UP000807353"/>
    </source>
</evidence>
<comment type="caution">
    <text evidence="1">The sequence shown here is derived from an EMBL/GenBank/DDBJ whole genome shotgun (WGS) entry which is preliminary data.</text>
</comment>
<dbReference type="AlphaFoldDB" id="A0A9P5Y7C2"/>
<gene>
    <name evidence="1" type="ORF">BDZ94DRAFT_1255539</name>
</gene>
<dbReference type="Proteomes" id="UP000807353">
    <property type="component" value="Unassembled WGS sequence"/>
</dbReference>
<name>A0A9P5Y7C2_9AGAR</name>
<dbReference type="EMBL" id="MU150251">
    <property type="protein sequence ID" value="KAF9464912.1"/>
    <property type="molecule type" value="Genomic_DNA"/>
</dbReference>